<proteinExistence type="predicted"/>
<name>A0AAN6GC31_9BASI</name>
<sequence>MLGSLKANGHRLALALLALQLVTASPFALDGDELDSSSLVLGRAVGGKKIGSKCTSNSECYSANCVKTNGSATSTCQRQPTGGPCFADSNCLSRNCDKAKGTCRSYPRNVDTCFLSYDCNPLYDYTCVDGHCLLNGNRTCKFDAQCASNFCEKGICRERPQRPFAPCYVNSECLSGKCDVGPFACHLRDGSVDLCPYSDATPFCRGYPLGYTCANDGECDVGFCRNGVCSAGKDGDACKATYQCVGESTCGADGKCFTPAKASLYPDALCHVNASCISGQCSRNYASYDANGLNPTYNYDGVSPTRCEHLTAGQSGCRTYRDCALELCLGGICKLGQSGDRCSVNYQCKDLCSLDGRCYKPSKASDQGAGQPCKANTDCLSNVCNAQESVFRPLLSDPSKKIAALDYLCAPSPEGRGCNTSSDCVQGGVCTQGICTLIKDSGACTSNDQCSSAYCLKTSNKATSGICAKATTGLSCAGPGDGSFCFSGRCEQERCYGYYHAYCDNPYYCGPVGRLATCRVDSDCMDGSVCSADKKCRATDDNLCNVNEECVSGYCKDGEVCKAAKTSSTTTKPTTKATPSSSSHSTTTKGVSSTMTIPTSRSTNSTKATSSTSSLTTTSSGSSVKGSATSTKPF</sequence>
<feature type="chain" id="PRO_5042844605" description="Dickkopf N-terminal cysteine-rich domain-containing protein" evidence="2">
    <location>
        <begin position="25"/>
        <end position="634"/>
    </location>
</feature>
<reference evidence="3" key="1">
    <citation type="journal article" date="2023" name="PhytoFront">
        <title>Draft Genome Resources of Seven Strains of Tilletia horrida, Causal Agent of Kernel Smut of Rice.</title>
        <authorList>
            <person name="Khanal S."/>
            <person name="Antony Babu S."/>
            <person name="Zhou X.G."/>
        </authorList>
    </citation>
    <scope>NUCLEOTIDE SEQUENCE</scope>
    <source>
        <strain evidence="3">TX3</strain>
    </source>
</reference>
<dbReference type="EMBL" id="JAPDMQ010000155">
    <property type="protein sequence ID" value="KAK0532648.1"/>
    <property type="molecule type" value="Genomic_DNA"/>
</dbReference>
<gene>
    <name evidence="3" type="ORF">OC842_003225</name>
</gene>
<protein>
    <recommendedName>
        <fullName evidence="5">Dickkopf N-terminal cysteine-rich domain-containing protein</fullName>
    </recommendedName>
</protein>
<keyword evidence="2" id="KW-0732">Signal</keyword>
<comment type="caution">
    <text evidence="3">The sequence shown here is derived from an EMBL/GenBank/DDBJ whole genome shotgun (WGS) entry which is preliminary data.</text>
</comment>
<evidence type="ECO:0000313" key="3">
    <source>
        <dbReference type="EMBL" id="KAK0532648.1"/>
    </source>
</evidence>
<evidence type="ECO:0000313" key="4">
    <source>
        <dbReference type="Proteomes" id="UP001176521"/>
    </source>
</evidence>
<accession>A0AAN6GC31</accession>
<evidence type="ECO:0000256" key="2">
    <source>
        <dbReference type="SAM" id="SignalP"/>
    </source>
</evidence>
<dbReference type="AlphaFoldDB" id="A0AAN6GC31"/>
<feature type="region of interest" description="Disordered" evidence="1">
    <location>
        <begin position="569"/>
        <end position="634"/>
    </location>
</feature>
<feature type="signal peptide" evidence="2">
    <location>
        <begin position="1"/>
        <end position="24"/>
    </location>
</feature>
<organism evidence="3 4">
    <name type="scientific">Tilletia horrida</name>
    <dbReference type="NCBI Taxonomy" id="155126"/>
    <lineage>
        <taxon>Eukaryota</taxon>
        <taxon>Fungi</taxon>
        <taxon>Dikarya</taxon>
        <taxon>Basidiomycota</taxon>
        <taxon>Ustilaginomycotina</taxon>
        <taxon>Exobasidiomycetes</taxon>
        <taxon>Tilletiales</taxon>
        <taxon>Tilletiaceae</taxon>
        <taxon>Tilletia</taxon>
    </lineage>
</organism>
<keyword evidence="4" id="KW-1185">Reference proteome</keyword>
<dbReference type="Proteomes" id="UP001176521">
    <property type="component" value="Unassembled WGS sequence"/>
</dbReference>
<evidence type="ECO:0000256" key="1">
    <source>
        <dbReference type="SAM" id="MobiDB-lite"/>
    </source>
</evidence>
<evidence type="ECO:0008006" key="5">
    <source>
        <dbReference type="Google" id="ProtNLM"/>
    </source>
</evidence>